<dbReference type="GO" id="GO:0009246">
    <property type="term" value="P:enterobacterial common antigen biosynthetic process"/>
    <property type="evidence" value="ECO:0007669"/>
    <property type="project" value="TreeGrafter"/>
</dbReference>
<dbReference type="EMBL" id="FTMC01000012">
    <property type="protein sequence ID" value="SIQ96695.1"/>
    <property type="molecule type" value="Genomic_DNA"/>
</dbReference>
<dbReference type="PANTHER" id="PTHR40074:SF2">
    <property type="entry name" value="O-ACETYLTRANSFERASE WECH"/>
    <property type="match status" value="1"/>
</dbReference>
<name>A0A1N6X340_9PSED</name>
<feature type="domain" description="Acyltransferase 3" evidence="9">
    <location>
        <begin position="8"/>
        <end position="311"/>
    </location>
</feature>
<evidence type="ECO:0000256" key="5">
    <source>
        <dbReference type="ARBA" id="ARBA00022989"/>
    </source>
</evidence>
<dbReference type="Pfam" id="PF01757">
    <property type="entry name" value="Acyl_transf_3"/>
    <property type="match status" value="1"/>
</dbReference>
<evidence type="ECO:0000256" key="8">
    <source>
        <dbReference type="SAM" id="Phobius"/>
    </source>
</evidence>
<comment type="subcellular location">
    <subcellularLocation>
        <location evidence="1">Cell membrane</location>
        <topology evidence="1">Multi-pass membrane protein</topology>
    </subcellularLocation>
</comment>
<feature type="compositionally biased region" description="Pro residues" evidence="7">
    <location>
        <begin position="335"/>
        <end position="350"/>
    </location>
</feature>
<evidence type="ECO:0000256" key="4">
    <source>
        <dbReference type="ARBA" id="ARBA00022692"/>
    </source>
</evidence>
<evidence type="ECO:0000259" key="9">
    <source>
        <dbReference type="Pfam" id="PF01757"/>
    </source>
</evidence>
<dbReference type="Proteomes" id="UP000186079">
    <property type="component" value="Unassembled WGS sequence"/>
</dbReference>
<evidence type="ECO:0000256" key="6">
    <source>
        <dbReference type="ARBA" id="ARBA00023136"/>
    </source>
</evidence>
<reference evidence="10 11" key="1">
    <citation type="submission" date="2017-01" db="EMBL/GenBank/DDBJ databases">
        <authorList>
            <person name="Mah S.A."/>
            <person name="Swanson W.J."/>
            <person name="Moy G.W."/>
            <person name="Vacquier V.D."/>
        </authorList>
    </citation>
    <scope>NUCLEOTIDE SEQUENCE [LARGE SCALE GENOMIC DNA]</scope>
    <source>
        <strain evidence="10 11">ATCC 29606</strain>
    </source>
</reference>
<evidence type="ECO:0000256" key="2">
    <source>
        <dbReference type="ARBA" id="ARBA00007400"/>
    </source>
</evidence>
<evidence type="ECO:0000256" key="3">
    <source>
        <dbReference type="ARBA" id="ARBA00022475"/>
    </source>
</evidence>
<organism evidence="10 11">
    <name type="scientific">Pseudomonas flexibilis</name>
    <dbReference type="NCBI Taxonomy" id="706570"/>
    <lineage>
        <taxon>Bacteria</taxon>
        <taxon>Pseudomonadati</taxon>
        <taxon>Pseudomonadota</taxon>
        <taxon>Gammaproteobacteria</taxon>
        <taxon>Pseudomonadales</taxon>
        <taxon>Pseudomonadaceae</taxon>
        <taxon>Pseudomonas</taxon>
    </lineage>
</organism>
<dbReference type="RefSeq" id="WP_052199821.1">
    <property type="nucleotide sequence ID" value="NZ_FTMC01000012.1"/>
</dbReference>
<accession>A0A1N6X340</accession>
<sequence>MDAARQNLSMETLRGLACVLLVAYHVVGSEALANGLRLPGDHELHRFNEALSHLRMPLFTFISGYVYGYRPLSGGPGRFLAGKLRRLGLPLLCVGTLFATLQYLTPGTSTRLVLDEFWKLHLYPFAHYWYLQALLVIFALFALLEHSGLTRRHAGLLLVLLALGVIYPHREQLPVLFSLRQAFYLFPYFVLGVLYFRMLEAAIRTHSRIAVPMLALLCLGYGGLTPVLGDTGTLSRLSLGFSALLLLLAAASNVRLRLLARLGVYSYAIYLLHVFFTAGMRLALERLDLRHDYLGFLCGLAAGLLGPILVYQGCARLPWARLLLFGQSPARRTPARPPAPAVSGFPPPAD</sequence>
<feature type="transmembrane region" description="Helical" evidence="8">
    <location>
        <begin position="153"/>
        <end position="169"/>
    </location>
</feature>
<proteinExistence type="inferred from homology"/>
<feature type="region of interest" description="Disordered" evidence="7">
    <location>
        <begin position="330"/>
        <end position="350"/>
    </location>
</feature>
<feature type="transmembrane region" description="Helical" evidence="8">
    <location>
        <begin position="264"/>
        <end position="281"/>
    </location>
</feature>
<evidence type="ECO:0000256" key="7">
    <source>
        <dbReference type="SAM" id="MobiDB-lite"/>
    </source>
</evidence>
<keyword evidence="4 8" id="KW-0812">Transmembrane</keyword>
<evidence type="ECO:0000313" key="11">
    <source>
        <dbReference type="Proteomes" id="UP000186079"/>
    </source>
</evidence>
<feature type="transmembrane region" description="Helical" evidence="8">
    <location>
        <begin position="209"/>
        <end position="228"/>
    </location>
</feature>
<protein>
    <submittedName>
        <fullName evidence="10">Surface polysaccharide O-acyltransferase, integral membrane enzyme</fullName>
    </submittedName>
</protein>
<feature type="transmembrane region" description="Helical" evidence="8">
    <location>
        <begin position="293"/>
        <end position="311"/>
    </location>
</feature>
<dbReference type="PANTHER" id="PTHR40074">
    <property type="entry name" value="O-ACETYLTRANSFERASE WECH"/>
    <property type="match status" value="1"/>
</dbReference>
<feature type="transmembrane region" description="Helical" evidence="8">
    <location>
        <begin position="234"/>
        <end position="252"/>
    </location>
</feature>
<dbReference type="GO" id="GO:0005886">
    <property type="term" value="C:plasma membrane"/>
    <property type="evidence" value="ECO:0007669"/>
    <property type="project" value="UniProtKB-SubCell"/>
</dbReference>
<feature type="transmembrane region" description="Helical" evidence="8">
    <location>
        <begin position="125"/>
        <end position="144"/>
    </location>
</feature>
<keyword evidence="10" id="KW-0808">Transferase</keyword>
<feature type="transmembrane region" description="Helical" evidence="8">
    <location>
        <begin position="181"/>
        <end position="197"/>
    </location>
</feature>
<dbReference type="AlphaFoldDB" id="A0A1N6X340"/>
<comment type="similarity">
    <text evidence="2">Belongs to the acyltransferase 3 family.</text>
</comment>
<evidence type="ECO:0000313" key="10">
    <source>
        <dbReference type="EMBL" id="SIQ96695.1"/>
    </source>
</evidence>
<keyword evidence="3" id="KW-1003">Cell membrane</keyword>
<keyword evidence="5 8" id="KW-1133">Transmembrane helix</keyword>
<keyword evidence="6 8" id="KW-0472">Membrane</keyword>
<keyword evidence="10" id="KW-0012">Acyltransferase</keyword>
<evidence type="ECO:0000256" key="1">
    <source>
        <dbReference type="ARBA" id="ARBA00004651"/>
    </source>
</evidence>
<dbReference type="InterPro" id="IPR002656">
    <property type="entry name" value="Acyl_transf_3_dom"/>
</dbReference>
<dbReference type="GO" id="GO:0016413">
    <property type="term" value="F:O-acetyltransferase activity"/>
    <property type="evidence" value="ECO:0007669"/>
    <property type="project" value="TreeGrafter"/>
</dbReference>
<gene>
    <name evidence="10" type="ORF">SAMN05421672_112105</name>
</gene>
<feature type="transmembrane region" description="Helical" evidence="8">
    <location>
        <begin position="87"/>
        <end position="105"/>
    </location>
</feature>